<keyword evidence="4" id="KW-1185">Reference proteome</keyword>
<feature type="non-terminal residue" evidence="3">
    <location>
        <position position="1"/>
    </location>
</feature>
<dbReference type="PANTHER" id="PTHR10884">
    <property type="entry name" value="NADH DEHYDROGENASE UBIQUINONE IRON-SULFUR PROTEIN 3"/>
    <property type="match status" value="1"/>
</dbReference>
<sequence>PRFEVVYHLLSHANRHRICLKVGVSENEAVPTLTGLWATANWQERETYDLLGIPFSGHPGLQRILMPEDWEGYPLRKDVPLGGEEVAFTFNQDEIYAHKPFAKE</sequence>
<dbReference type="GO" id="GO:0008137">
    <property type="term" value="F:NADH dehydrogenase (ubiquinone) activity"/>
    <property type="evidence" value="ECO:0007669"/>
    <property type="project" value="InterPro"/>
</dbReference>
<organism evidence="3 4">
    <name type="scientific">Kouleothrix aurantiaca</name>
    <dbReference type="NCBI Taxonomy" id="186479"/>
    <lineage>
        <taxon>Bacteria</taxon>
        <taxon>Bacillati</taxon>
        <taxon>Chloroflexota</taxon>
        <taxon>Chloroflexia</taxon>
        <taxon>Chloroflexales</taxon>
        <taxon>Roseiflexineae</taxon>
        <taxon>Roseiflexaceae</taxon>
        <taxon>Kouleothrix</taxon>
    </lineage>
</organism>
<evidence type="ECO:0000313" key="3">
    <source>
        <dbReference type="EMBL" id="KPV53776.1"/>
    </source>
</evidence>
<dbReference type="Pfam" id="PF00329">
    <property type="entry name" value="Complex1_30kDa"/>
    <property type="match status" value="1"/>
</dbReference>
<proteinExistence type="inferred from homology"/>
<dbReference type="InterPro" id="IPR037232">
    <property type="entry name" value="NADH_quin_OxRdtase_su_C/D-like"/>
</dbReference>
<accession>A0A0P9D7E9</accession>
<dbReference type="PANTHER" id="PTHR10884:SF14">
    <property type="entry name" value="NADH DEHYDROGENASE [UBIQUINONE] IRON-SULFUR PROTEIN 3, MITOCHONDRIAL"/>
    <property type="match status" value="1"/>
</dbReference>
<comment type="similarity">
    <text evidence="1">Belongs to the complex I 30 kDa subunit family.</text>
</comment>
<reference evidence="3 4" key="1">
    <citation type="submission" date="2015-09" db="EMBL/GenBank/DDBJ databases">
        <title>Draft genome sequence of Kouleothrix aurantiaca JCM 19913.</title>
        <authorList>
            <person name="Hemp J."/>
        </authorList>
    </citation>
    <scope>NUCLEOTIDE SEQUENCE [LARGE SCALE GENOMIC DNA]</scope>
    <source>
        <strain evidence="3 4">COM-B</strain>
    </source>
</reference>
<dbReference type="EMBL" id="LJCR01000181">
    <property type="protein sequence ID" value="KPV53776.1"/>
    <property type="molecule type" value="Genomic_DNA"/>
</dbReference>
<gene>
    <name evidence="3" type="ORF">SE17_07665</name>
</gene>
<dbReference type="SUPFAM" id="SSF143243">
    <property type="entry name" value="Nqo5-like"/>
    <property type="match status" value="1"/>
</dbReference>
<dbReference type="InterPro" id="IPR001268">
    <property type="entry name" value="NADH_UbQ_OxRdtase_30kDa_su"/>
</dbReference>
<evidence type="ECO:0000313" key="4">
    <source>
        <dbReference type="Proteomes" id="UP000050509"/>
    </source>
</evidence>
<comment type="caution">
    <text evidence="3">The sequence shown here is derived from an EMBL/GenBank/DDBJ whole genome shotgun (WGS) entry which is preliminary data.</text>
</comment>
<evidence type="ECO:0000259" key="2">
    <source>
        <dbReference type="Pfam" id="PF00329"/>
    </source>
</evidence>
<dbReference type="AlphaFoldDB" id="A0A0P9D7E9"/>
<protein>
    <submittedName>
        <fullName evidence="3">NADH-quinone oxidoreductase subunit C</fullName>
    </submittedName>
</protein>
<dbReference type="PATRIC" id="fig|186479.3.peg.3072"/>
<evidence type="ECO:0000256" key="1">
    <source>
        <dbReference type="ARBA" id="ARBA00007569"/>
    </source>
</evidence>
<feature type="domain" description="NADH:ubiquinone oxidoreductase 30kDa subunit" evidence="2">
    <location>
        <begin position="2"/>
        <end position="84"/>
    </location>
</feature>
<dbReference type="Proteomes" id="UP000050509">
    <property type="component" value="Unassembled WGS sequence"/>
</dbReference>
<dbReference type="Gene3D" id="3.30.460.80">
    <property type="entry name" value="NADH:ubiquinone oxidoreductase, 30kDa subunit"/>
    <property type="match status" value="1"/>
</dbReference>
<name>A0A0P9D7E9_9CHLR</name>